<dbReference type="AlphaFoldDB" id="A0ABD1ISI8"/>
<evidence type="ECO:0000313" key="15">
    <source>
        <dbReference type="Proteomes" id="UP001591681"/>
    </source>
</evidence>
<dbReference type="PANTHER" id="PTHR24248:SF191">
    <property type="entry name" value="5-HYDROXYTRYPTAMINE RECEPTOR 1A"/>
    <property type="match status" value="1"/>
</dbReference>
<evidence type="ECO:0000313" key="14">
    <source>
        <dbReference type="EMBL" id="KAL2077969.1"/>
    </source>
</evidence>
<dbReference type="SUPFAM" id="SSF81321">
    <property type="entry name" value="Family A G protein-coupled receptor-like"/>
    <property type="match status" value="1"/>
</dbReference>
<keyword evidence="15" id="KW-1185">Reference proteome</keyword>
<proteinExistence type="inferred from homology"/>
<evidence type="ECO:0000256" key="4">
    <source>
        <dbReference type="ARBA" id="ARBA00022989"/>
    </source>
</evidence>
<dbReference type="GO" id="GO:0005886">
    <property type="term" value="C:plasma membrane"/>
    <property type="evidence" value="ECO:0007669"/>
    <property type="project" value="UniProtKB-SubCell"/>
</dbReference>
<dbReference type="PANTHER" id="PTHR24248">
    <property type="entry name" value="ADRENERGIC RECEPTOR-RELATED G-PROTEIN COUPLED RECEPTOR"/>
    <property type="match status" value="1"/>
</dbReference>
<dbReference type="InterPro" id="IPR002231">
    <property type="entry name" value="5HT_rcpt"/>
</dbReference>
<keyword evidence="9" id="KW-0325">Glycoprotein</keyword>
<keyword evidence="3 11" id="KW-0812">Transmembrane</keyword>
<comment type="similarity">
    <text evidence="11">Belongs to the G-protein coupled receptor 1 family.</text>
</comment>
<dbReference type="GO" id="GO:0004930">
    <property type="term" value="F:G protein-coupled receptor activity"/>
    <property type="evidence" value="ECO:0007669"/>
    <property type="project" value="UniProtKB-KW"/>
</dbReference>
<evidence type="ECO:0000256" key="10">
    <source>
        <dbReference type="ARBA" id="ARBA00023224"/>
    </source>
</evidence>
<keyword evidence="7" id="KW-1015">Disulfide bond</keyword>
<keyword evidence="5 11" id="KW-0297">G-protein coupled receptor</keyword>
<evidence type="ECO:0000256" key="7">
    <source>
        <dbReference type="ARBA" id="ARBA00023157"/>
    </source>
</evidence>
<reference evidence="14 15" key="1">
    <citation type="submission" date="2024-09" db="EMBL/GenBank/DDBJ databases">
        <title>A chromosome-level genome assembly of Gray's grenadier anchovy, Coilia grayii.</title>
        <authorList>
            <person name="Fu Z."/>
        </authorList>
    </citation>
    <scope>NUCLEOTIDE SEQUENCE [LARGE SCALE GENOMIC DNA]</scope>
    <source>
        <strain evidence="14">G4</strain>
        <tissue evidence="14">Muscle</tissue>
    </source>
</reference>
<feature type="transmembrane region" description="Helical" evidence="12">
    <location>
        <begin position="28"/>
        <end position="49"/>
    </location>
</feature>
<dbReference type="PROSITE" id="PS50262">
    <property type="entry name" value="G_PROTEIN_RECEP_F1_2"/>
    <property type="match status" value="1"/>
</dbReference>
<dbReference type="Gene3D" id="1.20.1070.10">
    <property type="entry name" value="Rhodopsin 7-helix transmembrane proteins"/>
    <property type="match status" value="1"/>
</dbReference>
<feature type="transmembrane region" description="Helical" evidence="12">
    <location>
        <begin position="70"/>
        <end position="90"/>
    </location>
</feature>
<name>A0ABD1ISI8_9TELE</name>
<keyword evidence="6 12" id="KW-0472">Membrane</keyword>
<dbReference type="GO" id="GO:0071875">
    <property type="term" value="P:adrenergic receptor signaling pathway"/>
    <property type="evidence" value="ECO:0007669"/>
    <property type="project" value="UniProtKB-ARBA"/>
</dbReference>
<accession>A0ABD1ISI8</accession>
<dbReference type="PROSITE" id="PS00237">
    <property type="entry name" value="G_PROTEIN_RECEP_F1_1"/>
    <property type="match status" value="1"/>
</dbReference>
<organism evidence="14 15">
    <name type="scientific">Coilia grayii</name>
    <name type="common">Gray's grenadier anchovy</name>
    <dbReference type="NCBI Taxonomy" id="363190"/>
    <lineage>
        <taxon>Eukaryota</taxon>
        <taxon>Metazoa</taxon>
        <taxon>Chordata</taxon>
        <taxon>Craniata</taxon>
        <taxon>Vertebrata</taxon>
        <taxon>Euteleostomi</taxon>
        <taxon>Actinopterygii</taxon>
        <taxon>Neopterygii</taxon>
        <taxon>Teleostei</taxon>
        <taxon>Clupei</taxon>
        <taxon>Clupeiformes</taxon>
        <taxon>Clupeoidei</taxon>
        <taxon>Engraulidae</taxon>
        <taxon>Coilinae</taxon>
        <taxon>Coilia</taxon>
    </lineage>
</organism>
<gene>
    <name evidence="14" type="ORF">ACEWY4_025654</name>
</gene>
<feature type="domain" description="G-protein coupled receptors family 1 profile" evidence="13">
    <location>
        <begin position="1"/>
        <end position="249"/>
    </location>
</feature>
<dbReference type="PRINTS" id="PR00237">
    <property type="entry name" value="GPCRRHODOPSN"/>
</dbReference>
<comment type="caution">
    <text evidence="14">The sequence shown here is derived from an EMBL/GenBank/DDBJ whole genome shotgun (WGS) entry which is preliminary data.</text>
</comment>
<dbReference type="EMBL" id="JBHFQA010000023">
    <property type="protein sequence ID" value="KAL2077969.1"/>
    <property type="molecule type" value="Genomic_DNA"/>
</dbReference>
<evidence type="ECO:0000256" key="11">
    <source>
        <dbReference type="RuleBase" id="RU000688"/>
    </source>
</evidence>
<comment type="subcellular location">
    <subcellularLocation>
        <location evidence="1">Cell membrane</location>
        <topology evidence="1">Multi-pass membrane protein</topology>
    </subcellularLocation>
</comment>
<protein>
    <recommendedName>
        <fullName evidence="13">G-protein coupled receptors family 1 profile domain-containing protein</fullName>
    </recommendedName>
</protein>
<dbReference type="InterPro" id="IPR000276">
    <property type="entry name" value="GPCR_Rhodpsn"/>
</dbReference>
<evidence type="ECO:0000259" key="13">
    <source>
        <dbReference type="PROSITE" id="PS50262"/>
    </source>
</evidence>
<evidence type="ECO:0000256" key="12">
    <source>
        <dbReference type="SAM" id="Phobius"/>
    </source>
</evidence>
<feature type="transmembrane region" description="Helical" evidence="12">
    <location>
        <begin position="228"/>
        <end position="252"/>
    </location>
</feature>
<evidence type="ECO:0000256" key="2">
    <source>
        <dbReference type="ARBA" id="ARBA00022475"/>
    </source>
</evidence>
<dbReference type="InterPro" id="IPR017452">
    <property type="entry name" value="GPCR_Rhodpsn_7TM"/>
</dbReference>
<evidence type="ECO:0000256" key="1">
    <source>
        <dbReference type="ARBA" id="ARBA00004651"/>
    </source>
</evidence>
<keyword evidence="10 11" id="KW-0807">Transducer</keyword>
<feature type="transmembrane region" description="Helical" evidence="12">
    <location>
        <begin position="192"/>
        <end position="216"/>
    </location>
</feature>
<evidence type="ECO:0000256" key="8">
    <source>
        <dbReference type="ARBA" id="ARBA00023170"/>
    </source>
</evidence>
<evidence type="ECO:0000256" key="6">
    <source>
        <dbReference type="ARBA" id="ARBA00023136"/>
    </source>
</evidence>
<keyword evidence="4 12" id="KW-1133">Transmembrane helix</keyword>
<dbReference type="Pfam" id="PF00001">
    <property type="entry name" value="7tm_1"/>
    <property type="match status" value="1"/>
</dbReference>
<evidence type="ECO:0000256" key="9">
    <source>
        <dbReference type="ARBA" id="ARBA00023180"/>
    </source>
</evidence>
<dbReference type="PRINTS" id="PR01101">
    <property type="entry name" value="5HTRECEPTOR"/>
</dbReference>
<evidence type="ECO:0000256" key="3">
    <source>
        <dbReference type="ARBA" id="ARBA00022692"/>
    </source>
</evidence>
<evidence type="ECO:0000256" key="5">
    <source>
        <dbReference type="ARBA" id="ARBA00023040"/>
    </source>
</evidence>
<dbReference type="Proteomes" id="UP001591681">
    <property type="component" value="Unassembled WGS sequence"/>
</dbReference>
<keyword evidence="8 11" id="KW-0675">Receptor</keyword>
<sequence length="272" mass="30642">MVSALVLPLAAVYQVLNKWTLGQKTCDIFLSLDVLCCTTSILHLCAIALDRYWAITDPIDYMNKRTPRRAAIVITLTWLSGIIISLPTMLRWRKSENDPAVCTISQDLVYIIYTTVGAFYIPLVVLLVLYFKIFKAAMFRIKRTVKTCEKEKISGNNSSDLPLSQSALDLEGPIAANCEAKRKMAKARERRTVKTLGIVMGGFILCWLPFFIVTLLMSICKSSCSLPVWLGAVINWLGYANSLLNPIIYTYFNKDFRNAIAKIVQCKYCTPN</sequence>
<feature type="transmembrane region" description="Helical" evidence="12">
    <location>
        <begin position="110"/>
        <end position="133"/>
    </location>
</feature>
<keyword evidence="2" id="KW-1003">Cell membrane</keyword>